<accession>W7IJ17</accession>
<protein>
    <submittedName>
        <fullName evidence="2">Uncharacterized protein</fullName>
    </submittedName>
</protein>
<feature type="compositionally biased region" description="Basic residues" evidence="1">
    <location>
        <begin position="21"/>
        <end position="32"/>
    </location>
</feature>
<dbReference type="AlphaFoldDB" id="W7IJ17"/>
<proteinExistence type="predicted"/>
<evidence type="ECO:0000256" key="1">
    <source>
        <dbReference type="SAM" id="MobiDB-lite"/>
    </source>
</evidence>
<name>W7IJ17_9PSEU</name>
<reference evidence="2 3" key="1">
    <citation type="journal article" date="2014" name="Genome Announc.">
        <title>Draft Genome Sequence of the Antitrypanosomally Active Sponge-Associated Bacterium Actinokineospora sp. Strain EG49.</title>
        <authorList>
            <person name="Harjes J."/>
            <person name="Ryu T."/>
            <person name="Abdelmohsen U.R."/>
            <person name="Moitinho-Silva L."/>
            <person name="Horn H."/>
            <person name="Ravasi T."/>
            <person name="Hentschel U."/>
        </authorList>
    </citation>
    <scope>NUCLEOTIDE SEQUENCE [LARGE SCALE GENOMIC DNA]</scope>
    <source>
        <strain evidence="2 3">EG49</strain>
    </source>
</reference>
<keyword evidence="3" id="KW-1185">Reference proteome</keyword>
<sequence>MAGALEVPGPHVRQIPGSGHRGARRSDRRHRQGERGHQGEQGPQRSGHRIPLGGGGGQAHPRPPAGGCATSTQE</sequence>
<gene>
    <name evidence="2" type="ORF">UO65_4489</name>
</gene>
<evidence type="ECO:0000313" key="3">
    <source>
        <dbReference type="Proteomes" id="UP000019277"/>
    </source>
</evidence>
<comment type="caution">
    <text evidence="2">The sequence shown here is derived from an EMBL/GenBank/DDBJ whole genome shotgun (WGS) entry which is preliminary data.</text>
</comment>
<feature type="region of interest" description="Disordered" evidence="1">
    <location>
        <begin position="1"/>
        <end position="74"/>
    </location>
</feature>
<dbReference type="EMBL" id="AYXG01000166">
    <property type="protein sequence ID" value="EWC60243.1"/>
    <property type="molecule type" value="Genomic_DNA"/>
</dbReference>
<organism evidence="2 3">
    <name type="scientific">Actinokineospora spheciospongiae</name>
    <dbReference type="NCBI Taxonomy" id="909613"/>
    <lineage>
        <taxon>Bacteria</taxon>
        <taxon>Bacillati</taxon>
        <taxon>Actinomycetota</taxon>
        <taxon>Actinomycetes</taxon>
        <taxon>Pseudonocardiales</taxon>
        <taxon>Pseudonocardiaceae</taxon>
        <taxon>Actinokineospora</taxon>
    </lineage>
</organism>
<evidence type="ECO:0000313" key="2">
    <source>
        <dbReference type="EMBL" id="EWC60243.1"/>
    </source>
</evidence>
<dbReference type="Proteomes" id="UP000019277">
    <property type="component" value="Unassembled WGS sequence"/>
</dbReference>